<sequence>MVSEGNNVICNCVDGGQEVQYPKIGTEALLMGILVEEVAITMSCHCVKRQDPPFLTNYWAIRRGPSKESWPYQHGNFLILTYSYEYSMYCSEIENVIPL</sequence>
<proteinExistence type="predicted"/>
<protein>
    <submittedName>
        <fullName evidence="1">Uncharacterized protein</fullName>
    </submittedName>
</protein>
<gene>
    <name evidence="1" type="ORF">OLEA9_A041402</name>
</gene>
<dbReference type="Proteomes" id="UP000594638">
    <property type="component" value="Unassembled WGS sequence"/>
</dbReference>
<comment type="caution">
    <text evidence="1">The sequence shown here is derived from an EMBL/GenBank/DDBJ whole genome shotgun (WGS) entry which is preliminary data.</text>
</comment>
<dbReference type="AlphaFoldDB" id="A0A8S0QC74"/>
<evidence type="ECO:0000313" key="2">
    <source>
        <dbReference type="Proteomes" id="UP000594638"/>
    </source>
</evidence>
<reference evidence="1 2" key="1">
    <citation type="submission" date="2019-12" db="EMBL/GenBank/DDBJ databases">
        <authorList>
            <person name="Alioto T."/>
            <person name="Alioto T."/>
            <person name="Gomez Garrido J."/>
        </authorList>
    </citation>
    <scope>NUCLEOTIDE SEQUENCE [LARGE SCALE GENOMIC DNA]</scope>
</reference>
<accession>A0A8S0QC74</accession>
<dbReference type="EMBL" id="CACTIH010001842">
    <property type="protein sequence ID" value="CAA2965457.1"/>
    <property type="molecule type" value="Genomic_DNA"/>
</dbReference>
<organism evidence="1 2">
    <name type="scientific">Olea europaea subsp. europaea</name>
    <dbReference type="NCBI Taxonomy" id="158383"/>
    <lineage>
        <taxon>Eukaryota</taxon>
        <taxon>Viridiplantae</taxon>
        <taxon>Streptophyta</taxon>
        <taxon>Embryophyta</taxon>
        <taxon>Tracheophyta</taxon>
        <taxon>Spermatophyta</taxon>
        <taxon>Magnoliopsida</taxon>
        <taxon>eudicotyledons</taxon>
        <taxon>Gunneridae</taxon>
        <taxon>Pentapetalae</taxon>
        <taxon>asterids</taxon>
        <taxon>lamiids</taxon>
        <taxon>Lamiales</taxon>
        <taxon>Oleaceae</taxon>
        <taxon>Oleeae</taxon>
        <taxon>Olea</taxon>
    </lineage>
</organism>
<name>A0A8S0QC74_OLEEU</name>
<evidence type="ECO:0000313" key="1">
    <source>
        <dbReference type="EMBL" id="CAA2965457.1"/>
    </source>
</evidence>
<keyword evidence="2" id="KW-1185">Reference proteome</keyword>
<dbReference type="Gramene" id="OE9A041402T3">
    <property type="protein sequence ID" value="OE9A041402C3"/>
    <property type="gene ID" value="OE9A041402"/>
</dbReference>